<protein>
    <submittedName>
        <fullName evidence="1">TAP-like protein-domain-containing protein</fullName>
    </submittedName>
</protein>
<organism evidence="1 2">
    <name type="scientific">Chaetomium tenue</name>
    <dbReference type="NCBI Taxonomy" id="1854479"/>
    <lineage>
        <taxon>Eukaryota</taxon>
        <taxon>Fungi</taxon>
        <taxon>Dikarya</taxon>
        <taxon>Ascomycota</taxon>
        <taxon>Pezizomycotina</taxon>
        <taxon>Sordariomycetes</taxon>
        <taxon>Sordariomycetidae</taxon>
        <taxon>Sordariales</taxon>
        <taxon>Chaetomiaceae</taxon>
        <taxon>Chaetomium</taxon>
    </lineage>
</organism>
<comment type="caution">
    <text evidence="1">The sequence shown here is derived from an EMBL/GenBank/DDBJ whole genome shotgun (WGS) entry which is preliminary data.</text>
</comment>
<keyword evidence="2" id="KW-1185">Reference proteome</keyword>
<accession>A0ACB7PEM7</accession>
<gene>
    <name evidence="1" type="ORF">F5144DRAFT_618076</name>
</gene>
<evidence type="ECO:0000313" key="1">
    <source>
        <dbReference type="EMBL" id="KAH6640234.1"/>
    </source>
</evidence>
<proteinExistence type="predicted"/>
<evidence type="ECO:0000313" key="2">
    <source>
        <dbReference type="Proteomes" id="UP000724584"/>
    </source>
</evidence>
<dbReference type="EMBL" id="JAGIZQ010000002">
    <property type="protein sequence ID" value="KAH6640234.1"/>
    <property type="molecule type" value="Genomic_DNA"/>
</dbReference>
<name>A0ACB7PEM7_9PEZI</name>
<dbReference type="Proteomes" id="UP000724584">
    <property type="component" value="Unassembled WGS sequence"/>
</dbReference>
<reference evidence="1 2" key="1">
    <citation type="journal article" date="2021" name="Nat. Commun.">
        <title>Genetic determinants of endophytism in the Arabidopsis root mycobiome.</title>
        <authorList>
            <person name="Mesny F."/>
            <person name="Miyauchi S."/>
            <person name="Thiergart T."/>
            <person name="Pickel B."/>
            <person name="Atanasova L."/>
            <person name="Karlsson M."/>
            <person name="Huettel B."/>
            <person name="Barry K.W."/>
            <person name="Haridas S."/>
            <person name="Chen C."/>
            <person name="Bauer D."/>
            <person name="Andreopoulos W."/>
            <person name="Pangilinan J."/>
            <person name="LaButti K."/>
            <person name="Riley R."/>
            <person name="Lipzen A."/>
            <person name="Clum A."/>
            <person name="Drula E."/>
            <person name="Henrissat B."/>
            <person name="Kohler A."/>
            <person name="Grigoriev I.V."/>
            <person name="Martin F.M."/>
            <person name="Hacquard S."/>
        </authorList>
    </citation>
    <scope>NUCLEOTIDE SEQUENCE [LARGE SCALE GENOMIC DNA]</scope>
    <source>
        <strain evidence="1 2">MPI-SDFR-AT-0079</strain>
    </source>
</reference>
<sequence>MGRQSSPSWTFWSTTLLLTSLTTPTTAFHTADTHPLLPRQLEPDTFDWSTITPTPSLHYHPCYNHTFRCARLQVPLDWRHPDTAEDDDGPHAALAIITLPATVPATDPAYGGPVLINGGGPAGPNAEGSLIRPGCGTMIWSGSIRAGCGGPRRRRGVAELCERVAGEEGENSVFNHMSTASVARDMLEVVEKSHELLVKEGNGTGKACGGGEEPKLQYLGLSYGSILGSTFASMFPDRVGRMVVDGIADAEDFNLGQRAKNINDAEDAVDALYRTCFDAGELCPLYQTTDTSAASIRARVDALIQDLEENPVPAIHNGRVYLVTSLFIREEIRQSLYTPIPKFDPLSRSLAGALAGNFSLILSNPAVLGTDTRPAVCTEPPSTSPSDAFTNSFEANLGIACGDSQALAGDRTDPAWAAATVARIANQAPLLILSSRTDHVTPLANAHRLSSLHGGSAVVVQESVGHGALISAVSQCTWELVRAYFRTGAVPRNGTVCEADCRPHIPYRGCEGLVPAV</sequence>